<dbReference type="Proteomes" id="UP000773614">
    <property type="component" value="Unassembled WGS sequence"/>
</dbReference>
<reference evidence="2" key="1">
    <citation type="submission" date="2019-03" db="EMBL/GenBank/DDBJ databases">
        <title>Afifella sp. nov., isolated from activated sludge.</title>
        <authorList>
            <person name="Li Q."/>
            <person name="Liu Y."/>
        </authorList>
    </citation>
    <scope>NUCLEOTIDE SEQUENCE</scope>
    <source>
        <strain evidence="2">L72</strain>
    </source>
</reference>
<organism evidence="2 3">
    <name type="scientific">Propylenella binzhouense</name>
    <dbReference type="NCBI Taxonomy" id="2555902"/>
    <lineage>
        <taxon>Bacteria</taxon>
        <taxon>Pseudomonadati</taxon>
        <taxon>Pseudomonadota</taxon>
        <taxon>Alphaproteobacteria</taxon>
        <taxon>Hyphomicrobiales</taxon>
        <taxon>Propylenellaceae</taxon>
        <taxon>Propylenella</taxon>
    </lineage>
</organism>
<sequence>MRTTLIVTAVLSVFATTASAGSFDTPYALSAIHQDFLTQLKGTADEAGEVGNAARAAVSVLEPHVELEESVVLPFLSFSEAVRGGNASVVPEIPERLERLKAELPQLLDAKTNGIGTLVDLYAVADSEGRPEIVQLAERMIWHETIDAEILYPAAVLVGQAAQASMVGTTSGATPGP</sequence>
<keyword evidence="3" id="KW-1185">Reference proteome</keyword>
<comment type="caution">
    <text evidence="2">The sequence shown here is derived from an EMBL/GenBank/DDBJ whole genome shotgun (WGS) entry which is preliminary data.</text>
</comment>
<evidence type="ECO:0000256" key="1">
    <source>
        <dbReference type="SAM" id="SignalP"/>
    </source>
</evidence>
<evidence type="ECO:0000313" key="3">
    <source>
        <dbReference type="Proteomes" id="UP000773614"/>
    </source>
</evidence>
<gene>
    <name evidence="2" type="ORF">E4O86_03405</name>
</gene>
<evidence type="ECO:0000313" key="2">
    <source>
        <dbReference type="EMBL" id="MYZ46764.1"/>
    </source>
</evidence>
<name>A0A964T1Y5_9HYPH</name>
<evidence type="ECO:0008006" key="4">
    <source>
        <dbReference type="Google" id="ProtNLM"/>
    </source>
</evidence>
<accession>A0A964T1Y5</accession>
<protein>
    <recommendedName>
        <fullName evidence="4">Hemerythrin HHE cation binding domain-containing protein</fullName>
    </recommendedName>
</protein>
<dbReference type="OrthoDB" id="7874361at2"/>
<dbReference type="EMBL" id="SPKJ01000006">
    <property type="protein sequence ID" value="MYZ46764.1"/>
    <property type="molecule type" value="Genomic_DNA"/>
</dbReference>
<feature type="signal peptide" evidence="1">
    <location>
        <begin position="1"/>
        <end position="20"/>
    </location>
</feature>
<dbReference type="AlphaFoldDB" id="A0A964T1Y5"/>
<keyword evidence="1" id="KW-0732">Signal</keyword>
<dbReference type="RefSeq" id="WP_161139112.1">
    <property type="nucleotide sequence ID" value="NZ_SPKJ01000006.1"/>
</dbReference>
<feature type="chain" id="PRO_5037077047" description="Hemerythrin HHE cation binding domain-containing protein" evidence="1">
    <location>
        <begin position="21"/>
        <end position="177"/>
    </location>
</feature>
<proteinExistence type="predicted"/>